<keyword evidence="7" id="KW-0407">Ion channel</keyword>
<dbReference type="FunFam" id="1.10.287.70:FF:000123">
    <property type="entry name" value="Potassium channel KAT3"/>
    <property type="match status" value="1"/>
</dbReference>
<evidence type="ECO:0000256" key="10">
    <source>
        <dbReference type="SAM" id="Phobius"/>
    </source>
</evidence>
<evidence type="ECO:0000256" key="6">
    <source>
        <dbReference type="ARBA" id="ARBA00023136"/>
    </source>
</evidence>
<dbReference type="InterPro" id="IPR005821">
    <property type="entry name" value="Ion_trans_dom"/>
</dbReference>
<keyword evidence="4 10" id="KW-1133">Transmembrane helix</keyword>
<sequence length="741" mass="85724">MQLLEPEGEVMRKAVQPVAGSNSLPPRKKTIKLKLLADLVVQSAARTINLDPENQGSKPQGADVEENYNKEGFDIAPGLKDLDKSEDQSFDQNGESKGGSKIDMKKLTKYKEMLFSNKLSKFERIASAKTLRECKNYEYFIILPDEPFIIFWNAVMLIAMTCFLTMNPYRLAFARWDDKWWMTIDAVWDVIFLIDIILTFFKAFHNKDFLLIDDRKEIAKTYLSGWFFFDLLSILPVYYFCQRRDHLTLFRHLKLVSLPALMKFNKYIKLLKRKFGLARFFCRNISFSVEFERLLSLVITFFLGCHLIACLWILIADVFEREKNNWIVTYELEGRSDLDIYMISFYFIITTLSTVGYGDFSPQTNLERVYVMFLEILGIIFFSFAIGSLTTIIENLNSYDEDLVQKLDTLEGIKRDCDIGNGIYDLSRQYLVFQENSDNSEALSLIKDLPAKLRIEISSNILRARIAGIKFFKGKSKEFLSFIAQMIEPGFTQEGWYIFREGEKARYIYFLISGKAGYAIESQNPFIYISIKEEEMFGNTDLLRTNVDKRGNYMRKFSVLAVETCETAKLSLENLVSVKEHFPQVYDDIFNKSDVLFKRINALKKRSIEMILHQDSSQKITDKNGIQIPIHEYKEKVDKNVPVEDAIDLNNVENLEMSDLSEYSDDDSGAGQQKVKSGLSAMISKIRKKETSGESKVSKLEKKINKLDQKFETLREEIKSDMKAMLEQYLGKANNPEAEGE</sequence>
<evidence type="ECO:0000256" key="4">
    <source>
        <dbReference type="ARBA" id="ARBA00022989"/>
    </source>
</evidence>
<feature type="transmembrane region" description="Helical" evidence="10">
    <location>
        <begin position="221"/>
        <end position="241"/>
    </location>
</feature>
<proteinExistence type="predicted"/>
<feature type="region of interest" description="Disordered" evidence="9">
    <location>
        <begin position="81"/>
        <end position="100"/>
    </location>
</feature>
<dbReference type="CDD" id="cd00038">
    <property type="entry name" value="CAP_ED"/>
    <property type="match status" value="1"/>
</dbReference>
<accession>A0AAD1Y0B0</accession>
<dbReference type="SUPFAM" id="SSF51206">
    <property type="entry name" value="cAMP-binding domain-like"/>
    <property type="match status" value="1"/>
</dbReference>
<dbReference type="PRINTS" id="PR01463">
    <property type="entry name" value="EAGCHANLFMLY"/>
</dbReference>
<comment type="caution">
    <text evidence="12">The sequence shown here is derived from an EMBL/GenBank/DDBJ whole genome shotgun (WGS) entry which is preliminary data.</text>
</comment>
<name>A0AAD1Y0B0_EUPCR</name>
<evidence type="ECO:0000256" key="2">
    <source>
        <dbReference type="ARBA" id="ARBA00022448"/>
    </source>
</evidence>
<dbReference type="PROSITE" id="PS50042">
    <property type="entry name" value="CNMP_BINDING_3"/>
    <property type="match status" value="1"/>
</dbReference>
<dbReference type="InterPro" id="IPR014710">
    <property type="entry name" value="RmlC-like_jellyroll"/>
</dbReference>
<feature type="transmembrane region" description="Helical" evidence="10">
    <location>
        <begin position="181"/>
        <end position="201"/>
    </location>
</feature>
<dbReference type="PANTHER" id="PTHR47823:SF9">
    <property type="entry name" value="CHROMOSOME UNDETERMINED SCAFFOLD_10, WHOLE GENOME SHOTGUN SEQUENCE"/>
    <property type="match status" value="1"/>
</dbReference>
<evidence type="ECO:0000256" key="5">
    <source>
        <dbReference type="ARBA" id="ARBA00023065"/>
    </source>
</evidence>
<feature type="domain" description="Cyclic nucleotide-binding" evidence="11">
    <location>
        <begin position="471"/>
        <end position="578"/>
    </location>
</feature>
<keyword evidence="2" id="KW-0813">Transport</keyword>
<dbReference type="GO" id="GO:0016020">
    <property type="term" value="C:membrane"/>
    <property type="evidence" value="ECO:0007669"/>
    <property type="project" value="UniProtKB-SubCell"/>
</dbReference>
<evidence type="ECO:0000256" key="1">
    <source>
        <dbReference type="ARBA" id="ARBA00004141"/>
    </source>
</evidence>
<evidence type="ECO:0000256" key="3">
    <source>
        <dbReference type="ARBA" id="ARBA00022692"/>
    </source>
</evidence>
<reference evidence="12" key="1">
    <citation type="submission" date="2023-07" db="EMBL/GenBank/DDBJ databases">
        <authorList>
            <consortium name="AG Swart"/>
            <person name="Singh M."/>
            <person name="Singh A."/>
            <person name="Seah K."/>
            <person name="Emmerich C."/>
        </authorList>
    </citation>
    <scope>NUCLEOTIDE SEQUENCE</scope>
    <source>
        <strain evidence="12">DP1</strain>
    </source>
</reference>
<dbReference type="InterPro" id="IPR000595">
    <property type="entry name" value="cNMP-bd_dom"/>
</dbReference>
<dbReference type="InterPro" id="IPR018490">
    <property type="entry name" value="cNMP-bd_dom_sf"/>
</dbReference>
<dbReference type="EMBL" id="CAMPGE010024563">
    <property type="protein sequence ID" value="CAI2382392.1"/>
    <property type="molecule type" value="Genomic_DNA"/>
</dbReference>
<dbReference type="InterPro" id="IPR003938">
    <property type="entry name" value="K_chnl_volt-dep_EAG/ELK/ERG"/>
</dbReference>
<dbReference type="Pfam" id="PF00520">
    <property type="entry name" value="Ion_trans"/>
    <property type="match status" value="1"/>
</dbReference>
<dbReference type="GO" id="GO:0005249">
    <property type="term" value="F:voltage-gated potassium channel activity"/>
    <property type="evidence" value="ECO:0007669"/>
    <property type="project" value="InterPro"/>
</dbReference>
<protein>
    <recommendedName>
        <fullName evidence="11">Cyclic nucleotide-binding domain-containing protein</fullName>
    </recommendedName>
</protein>
<dbReference type="SUPFAM" id="SSF81324">
    <property type="entry name" value="Voltage-gated potassium channels"/>
    <property type="match status" value="1"/>
</dbReference>
<keyword evidence="5" id="KW-0406">Ion transport</keyword>
<dbReference type="Gene3D" id="1.10.287.70">
    <property type="match status" value="1"/>
</dbReference>
<evidence type="ECO:0000313" key="12">
    <source>
        <dbReference type="EMBL" id="CAI2382392.1"/>
    </source>
</evidence>
<organism evidence="12 13">
    <name type="scientific">Euplotes crassus</name>
    <dbReference type="NCBI Taxonomy" id="5936"/>
    <lineage>
        <taxon>Eukaryota</taxon>
        <taxon>Sar</taxon>
        <taxon>Alveolata</taxon>
        <taxon>Ciliophora</taxon>
        <taxon>Intramacronucleata</taxon>
        <taxon>Spirotrichea</taxon>
        <taxon>Hypotrichia</taxon>
        <taxon>Euplotida</taxon>
        <taxon>Euplotidae</taxon>
        <taxon>Moneuplotes</taxon>
    </lineage>
</organism>
<evidence type="ECO:0000259" key="11">
    <source>
        <dbReference type="PROSITE" id="PS50042"/>
    </source>
</evidence>
<feature type="transmembrane region" description="Helical" evidence="10">
    <location>
        <begin position="340"/>
        <end position="357"/>
    </location>
</feature>
<feature type="transmembrane region" description="Helical" evidence="10">
    <location>
        <begin position="149"/>
        <end position="169"/>
    </location>
</feature>
<evidence type="ECO:0000256" key="8">
    <source>
        <dbReference type="SAM" id="Coils"/>
    </source>
</evidence>
<keyword evidence="13" id="KW-1185">Reference proteome</keyword>
<evidence type="ECO:0000313" key="13">
    <source>
        <dbReference type="Proteomes" id="UP001295684"/>
    </source>
</evidence>
<feature type="coiled-coil region" evidence="8">
    <location>
        <begin position="697"/>
        <end position="724"/>
    </location>
</feature>
<dbReference type="PANTHER" id="PTHR47823">
    <property type="entry name" value="ION_TRANS DOMAIN-CONTAINING PROTEIN"/>
    <property type="match status" value="1"/>
</dbReference>
<dbReference type="Proteomes" id="UP001295684">
    <property type="component" value="Unassembled WGS sequence"/>
</dbReference>
<gene>
    <name evidence="12" type="ORF">ECRASSUSDP1_LOCUS23865</name>
</gene>
<dbReference type="Gene3D" id="2.60.120.10">
    <property type="entry name" value="Jelly Rolls"/>
    <property type="match status" value="1"/>
</dbReference>
<evidence type="ECO:0000256" key="9">
    <source>
        <dbReference type="SAM" id="MobiDB-lite"/>
    </source>
</evidence>
<feature type="transmembrane region" description="Helical" evidence="10">
    <location>
        <begin position="294"/>
        <end position="315"/>
    </location>
</feature>
<comment type="subcellular location">
    <subcellularLocation>
        <location evidence="1">Membrane</location>
        <topology evidence="1">Multi-pass membrane protein</topology>
    </subcellularLocation>
</comment>
<keyword evidence="3 10" id="KW-0812">Transmembrane</keyword>
<keyword evidence="8" id="KW-0175">Coiled coil</keyword>
<dbReference type="AlphaFoldDB" id="A0AAD1Y0B0"/>
<keyword evidence="6 10" id="KW-0472">Membrane</keyword>
<feature type="transmembrane region" description="Helical" evidence="10">
    <location>
        <begin position="369"/>
        <end position="393"/>
    </location>
</feature>
<dbReference type="Pfam" id="PF00027">
    <property type="entry name" value="cNMP_binding"/>
    <property type="match status" value="1"/>
</dbReference>
<evidence type="ECO:0000256" key="7">
    <source>
        <dbReference type="ARBA" id="ARBA00023303"/>
    </source>
</evidence>